<name>A0AC35G2X2_9BILA</name>
<accession>A0AC35G2X2</accession>
<reference evidence="2" key="1">
    <citation type="submission" date="2022-11" db="UniProtKB">
        <authorList>
            <consortium name="WormBaseParasite"/>
        </authorList>
    </citation>
    <scope>IDENTIFICATION</scope>
</reference>
<sequence>MSNYVSQFLAVTYNTIGLFLKVNPETFKNSKKFKQLYERYRLYAVELRLMMDLVNSLTDKFNKRLIAIENFYKDVPESKVTLVAISQFCEHRHADLQLSLSNLRKHQSFASLIRLGLMKGG</sequence>
<evidence type="ECO:0000313" key="1">
    <source>
        <dbReference type="Proteomes" id="UP000887580"/>
    </source>
</evidence>
<organism evidence="1 2">
    <name type="scientific">Panagrolaimus sp. PS1159</name>
    <dbReference type="NCBI Taxonomy" id="55785"/>
    <lineage>
        <taxon>Eukaryota</taxon>
        <taxon>Metazoa</taxon>
        <taxon>Ecdysozoa</taxon>
        <taxon>Nematoda</taxon>
        <taxon>Chromadorea</taxon>
        <taxon>Rhabditida</taxon>
        <taxon>Tylenchina</taxon>
        <taxon>Panagrolaimomorpha</taxon>
        <taxon>Panagrolaimoidea</taxon>
        <taxon>Panagrolaimidae</taxon>
        <taxon>Panagrolaimus</taxon>
    </lineage>
</organism>
<dbReference type="Proteomes" id="UP000887580">
    <property type="component" value="Unplaced"/>
</dbReference>
<evidence type="ECO:0000313" key="2">
    <source>
        <dbReference type="WBParaSite" id="PS1159_v2.g23254.t1"/>
    </source>
</evidence>
<protein>
    <submittedName>
        <fullName evidence="2">Uncharacterized protein</fullName>
    </submittedName>
</protein>
<dbReference type="WBParaSite" id="PS1159_v2.g23254.t1">
    <property type="protein sequence ID" value="PS1159_v2.g23254.t1"/>
    <property type="gene ID" value="PS1159_v2.g23254"/>
</dbReference>
<proteinExistence type="predicted"/>